<accession>A0AAV4RXE4</accession>
<feature type="domain" description="GRHL1/CP2 C-terminal" evidence="1">
    <location>
        <begin position="29"/>
        <end position="68"/>
    </location>
</feature>
<sequence>MQECSSLICSSRFRRHFSSSAHPSPNSEWFGKRIENKYKLSASNIRNIYKKSKKGIIVQIDDDIVSTIAMKIFASLK</sequence>
<dbReference type="Proteomes" id="UP001054945">
    <property type="component" value="Unassembled WGS sequence"/>
</dbReference>
<keyword evidence="3" id="KW-1185">Reference proteome</keyword>
<dbReference type="EMBL" id="BPLR01008617">
    <property type="protein sequence ID" value="GIY26047.1"/>
    <property type="molecule type" value="Genomic_DNA"/>
</dbReference>
<comment type="caution">
    <text evidence="2">The sequence shown here is derived from an EMBL/GenBank/DDBJ whole genome shotgun (WGS) entry which is preliminary data.</text>
</comment>
<proteinExistence type="predicted"/>
<dbReference type="InterPro" id="IPR057520">
    <property type="entry name" value="GRHL1/CP2_C"/>
</dbReference>
<reference evidence="2 3" key="1">
    <citation type="submission" date="2021-06" db="EMBL/GenBank/DDBJ databases">
        <title>Caerostris extrusa draft genome.</title>
        <authorList>
            <person name="Kono N."/>
            <person name="Arakawa K."/>
        </authorList>
    </citation>
    <scope>NUCLEOTIDE SEQUENCE [LARGE SCALE GENOMIC DNA]</scope>
</reference>
<dbReference type="AlphaFoldDB" id="A0AAV4RXE4"/>
<name>A0AAV4RXE4_CAEEX</name>
<dbReference type="Pfam" id="PF25416">
    <property type="entry name" value="GRHL1_C"/>
    <property type="match status" value="1"/>
</dbReference>
<evidence type="ECO:0000259" key="1">
    <source>
        <dbReference type="Pfam" id="PF25416"/>
    </source>
</evidence>
<evidence type="ECO:0000313" key="3">
    <source>
        <dbReference type="Proteomes" id="UP001054945"/>
    </source>
</evidence>
<evidence type="ECO:0000313" key="2">
    <source>
        <dbReference type="EMBL" id="GIY26047.1"/>
    </source>
</evidence>
<organism evidence="2 3">
    <name type="scientific">Caerostris extrusa</name>
    <name type="common">Bark spider</name>
    <name type="synonym">Caerostris bankana</name>
    <dbReference type="NCBI Taxonomy" id="172846"/>
    <lineage>
        <taxon>Eukaryota</taxon>
        <taxon>Metazoa</taxon>
        <taxon>Ecdysozoa</taxon>
        <taxon>Arthropoda</taxon>
        <taxon>Chelicerata</taxon>
        <taxon>Arachnida</taxon>
        <taxon>Araneae</taxon>
        <taxon>Araneomorphae</taxon>
        <taxon>Entelegynae</taxon>
        <taxon>Araneoidea</taxon>
        <taxon>Araneidae</taxon>
        <taxon>Caerostris</taxon>
    </lineage>
</organism>
<gene>
    <name evidence="2" type="ORF">CEXT_115751</name>
</gene>
<protein>
    <recommendedName>
        <fullName evidence="1">GRHL1/CP2 C-terminal domain-containing protein</fullName>
    </recommendedName>
</protein>